<dbReference type="Pfam" id="PF00520">
    <property type="entry name" value="Ion_trans"/>
    <property type="match status" value="1"/>
</dbReference>
<dbReference type="PANTHER" id="PTHR45651">
    <property type="entry name" value="CYCLIC NUCLEOTIDE-GATED ION CHANNEL 15-RELATED-RELATED"/>
    <property type="match status" value="1"/>
</dbReference>
<proteinExistence type="inferred from homology"/>
<feature type="domain" description="Cyclic nucleotide-binding" evidence="14">
    <location>
        <begin position="543"/>
        <end position="627"/>
    </location>
</feature>
<sequence>MLNTINQRTHKPNVLRLDELESRFPSSSDAEAKTRRFSFDKLSHDGVHVSSKTSSRSFKRGIRKGSEGLKSIGRSLGFGVSKAVFPEDLQVSENKILDPQDNFLLFWNKLFVISCILAVSVDPLFFYLPVINDSLRCLGIDRNLAIIVTTLRTFIDAFYLIHMALQFRTAYIAPSSRVFGRGELVIDPAQIAKRYLQRYFIIDFLSVLPLPQIVVWRFLQSSKGSDVVTTKQALLFIILLQYIPRFLRILPLTSELKRTAGVFAETAWAGAAYYLLLFMLASHIVGSFWYLLAVERNDFCWKKACSDNGYNKKFLYCGNQYMQGYSSWQNKSEAILTSQCSTDNDNPPFDYGIFTQALKSGIVSSNKFLSKYCYCLWWGLQNLRYLHKVVISSQNFKDRDTLPQAGAYMSYATRLISLDLYLTSTLGQGLQTSTYTGEVIFSITLAIAGLILFALLIGNMQTYLQSLTIRLEEMRVKRRDSEQWMHHRLLPQELRERVRRYDQYKWLATRGVDEECLVQSLPKDLQRDIKRHLCLALVRRVPLFESMDERLLDAICERLKPCLFTENTYIVREGDPVDEMLFIIRGRLESVTTDGGRSGFFNRSFLKEADFCGEELLTWALDPKSGSNLPSSTRTVKALMEVEAFALTAEELKFVASQFRRLHSRQVQHTFRFYSQQWRTWAACFIQAAWRRYCKRKTTELRRKEEPEDSEGTRSNVGGSSYSLGATLLASRFAANALRGVHRNRIVKSSRDLVKLQKPSEPDFTSDDM</sequence>
<dbReference type="FunFam" id="2.60.120.10:FF:000024">
    <property type="entry name" value="Cyclic nucleotide-gated ion channel 1"/>
    <property type="match status" value="1"/>
</dbReference>
<dbReference type="AlphaFoldDB" id="A0A2K3NQR9"/>
<keyword evidence="8" id="KW-0539">Nucleus</keyword>
<dbReference type="GO" id="GO:0005216">
    <property type="term" value="F:monoatomic ion channel activity"/>
    <property type="evidence" value="ECO:0007669"/>
    <property type="project" value="InterPro"/>
</dbReference>
<dbReference type="Pfam" id="PF00027">
    <property type="entry name" value="cNMP_binding"/>
    <property type="match status" value="1"/>
</dbReference>
<protein>
    <submittedName>
        <fullName evidence="15">CNGC5-like protein</fullName>
    </submittedName>
</protein>
<comment type="subcellular location">
    <subcellularLocation>
        <location evidence="1">Nucleus membrane</location>
        <topology evidence="1">Multi-pass membrane protein</topology>
    </subcellularLocation>
</comment>
<reference evidence="15 16" key="2">
    <citation type="journal article" date="2017" name="Front. Plant Sci.">
        <title>Gene Classification and Mining of Molecular Markers Useful in Red Clover (Trifolium pratense) Breeding.</title>
        <authorList>
            <person name="Istvanek J."/>
            <person name="Dluhosova J."/>
            <person name="Dluhos P."/>
            <person name="Patkova L."/>
            <person name="Nedelnik J."/>
            <person name="Repkova J."/>
        </authorList>
    </citation>
    <scope>NUCLEOTIDE SEQUENCE [LARGE SCALE GENOMIC DNA]</scope>
    <source>
        <strain evidence="16">cv. Tatra</strain>
        <tissue evidence="15">Young leaves</tissue>
    </source>
</reference>
<keyword evidence="6" id="KW-0406">Ion transport</keyword>
<organism evidence="15 16">
    <name type="scientific">Trifolium pratense</name>
    <name type="common">Red clover</name>
    <dbReference type="NCBI Taxonomy" id="57577"/>
    <lineage>
        <taxon>Eukaryota</taxon>
        <taxon>Viridiplantae</taxon>
        <taxon>Streptophyta</taxon>
        <taxon>Embryophyta</taxon>
        <taxon>Tracheophyta</taxon>
        <taxon>Spermatophyta</taxon>
        <taxon>Magnoliopsida</taxon>
        <taxon>eudicotyledons</taxon>
        <taxon>Gunneridae</taxon>
        <taxon>Pentapetalae</taxon>
        <taxon>rosids</taxon>
        <taxon>fabids</taxon>
        <taxon>Fabales</taxon>
        <taxon>Fabaceae</taxon>
        <taxon>Papilionoideae</taxon>
        <taxon>50 kb inversion clade</taxon>
        <taxon>NPAAA clade</taxon>
        <taxon>Hologalegina</taxon>
        <taxon>IRL clade</taxon>
        <taxon>Trifolieae</taxon>
        <taxon>Trifolium</taxon>
    </lineage>
</organism>
<dbReference type="PROSITE" id="PS50042">
    <property type="entry name" value="CNMP_BINDING_3"/>
    <property type="match status" value="1"/>
</dbReference>
<dbReference type="EMBL" id="ASHM01000773">
    <property type="protein sequence ID" value="PNY05378.1"/>
    <property type="molecule type" value="Genomic_DNA"/>
</dbReference>
<keyword evidence="5 13" id="KW-1133">Transmembrane helix</keyword>
<evidence type="ECO:0000259" key="14">
    <source>
        <dbReference type="PROSITE" id="PS50042"/>
    </source>
</evidence>
<evidence type="ECO:0000313" key="16">
    <source>
        <dbReference type="Proteomes" id="UP000236291"/>
    </source>
</evidence>
<dbReference type="STRING" id="57577.A0A2K3NQR9"/>
<evidence type="ECO:0000313" key="15">
    <source>
        <dbReference type="EMBL" id="PNY05378.1"/>
    </source>
</evidence>
<feature type="transmembrane region" description="Helical" evidence="13">
    <location>
        <begin position="439"/>
        <end position="457"/>
    </location>
</feature>
<evidence type="ECO:0000256" key="4">
    <source>
        <dbReference type="ARBA" id="ARBA00022692"/>
    </source>
</evidence>
<keyword evidence="10" id="KW-0407">Ion channel</keyword>
<accession>A0A2K3NQR9</accession>
<evidence type="ECO:0000256" key="13">
    <source>
        <dbReference type="SAM" id="Phobius"/>
    </source>
</evidence>
<comment type="function">
    <text evidence="11">Cyclic nucleotide-gated channel involved in the establishment of both rhizobial and mycorrhizal associations. Required for full activation of nuclear-localized Ca(2+) oscillations by Nod and Myc factors. Simultaneous activation of the K(+)-permeable channel DMI1 and the Ca(2+) channel CNGC15 can give rise to sustained Ca(2+) oscillations. May function during fertilization in both female and male gametophytic Ca(2+) signaling.</text>
</comment>
<feature type="transmembrane region" description="Helical" evidence="13">
    <location>
        <begin position="110"/>
        <end position="131"/>
    </location>
</feature>
<comment type="caution">
    <text evidence="15">The sequence shown here is derived from an EMBL/GenBank/DDBJ whole genome shotgun (WGS) entry which is preliminary data.</text>
</comment>
<dbReference type="FunFam" id="1.10.287.630:FF:000003">
    <property type="entry name" value="Cyclic nucleotide-gated ion channel 1"/>
    <property type="match status" value="1"/>
</dbReference>
<keyword evidence="4 13" id="KW-0812">Transmembrane</keyword>
<dbReference type="CDD" id="cd23767">
    <property type="entry name" value="IQCD"/>
    <property type="match status" value="1"/>
</dbReference>
<keyword evidence="3" id="KW-0813">Transport</keyword>
<dbReference type="SMART" id="SM00100">
    <property type="entry name" value="cNMP"/>
    <property type="match status" value="1"/>
</dbReference>
<dbReference type="GO" id="GO:0031965">
    <property type="term" value="C:nuclear membrane"/>
    <property type="evidence" value="ECO:0007669"/>
    <property type="project" value="UniProtKB-SubCell"/>
</dbReference>
<keyword evidence="9" id="KW-1071">Ligand-gated ion channel</keyword>
<evidence type="ECO:0000256" key="7">
    <source>
        <dbReference type="ARBA" id="ARBA00023136"/>
    </source>
</evidence>
<dbReference type="SUPFAM" id="SSF81324">
    <property type="entry name" value="Voltage-gated potassium channels"/>
    <property type="match status" value="1"/>
</dbReference>
<feature type="transmembrane region" description="Helical" evidence="13">
    <location>
        <begin position="143"/>
        <end position="161"/>
    </location>
</feature>
<keyword evidence="7 13" id="KW-0472">Membrane</keyword>
<evidence type="ECO:0000256" key="9">
    <source>
        <dbReference type="ARBA" id="ARBA00023286"/>
    </source>
</evidence>
<dbReference type="PANTHER" id="PTHR45651:SF52">
    <property type="entry name" value="CYCLIC NUCLEOTIDE-GATED ION CHANNEL 5-RELATED"/>
    <property type="match status" value="1"/>
</dbReference>
<feature type="transmembrane region" description="Helical" evidence="13">
    <location>
        <begin position="271"/>
        <end position="292"/>
    </location>
</feature>
<dbReference type="InterPro" id="IPR005821">
    <property type="entry name" value="Ion_trans_dom"/>
</dbReference>
<dbReference type="InterPro" id="IPR000595">
    <property type="entry name" value="cNMP-bd_dom"/>
</dbReference>
<dbReference type="PROSITE" id="PS50096">
    <property type="entry name" value="IQ"/>
    <property type="match status" value="1"/>
</dbReference>
<dbReference type="GO" id="GO:0044325">
    <property type="term" value="F:transmembrane transporter binding"/>
    <property type="evidence" value="ECO:0007669"/>
    <property type="project" value="UniProtKB-ARBA"/>
</dbReference>
<feature type="transmembrane region" description="Helical" evidence="13">
    <location>
        <begin position="199"/>
        <end position="219"/>
    </location>
</feature>
<dbReference type="SUPFAM" id="SSF51206">
    <property type="entry name" value="cAMP-binding domain-like"/>
    <property type="match status" value="1"/>
</dbReference>
<evidence type="ECO:0000256" key="12">
    <source>
        <dbReference type="ARBA" id="ARBA00064416"/>
    </source>
</evidence>
<comment type="similarity">
    <text evidence="2">Belongs to the cyclic nucleotide-gated cation channel (TC 1.A.1.5) family.</text>
</comment>
<dbReference type="Gene3D" id="1.10.287.630">
    <property type="entry name" value="Helix hairpin bin"/>
    <property type="match status" value="1"/>
</dbReference>
<evidence type="ECO:0000256" key="10">
    <source>
        <dbReference type="ARBA" id="ARBA00023303"/>
    </source>
</evidence>
<evidence type="ECO:0000256" key="11">
    <source>
        <dbReference type="ARBA" id="ARBA00056117"/>
    </source>
</evidence>
<evidence type="ECO:0000256" key="1">
    <source>
        <dbReference type="ARBA" id="ARBA00004232"/>
    </source>
</evidence>
<dbReference type="InterPro" id="IPR014710">
    <property type="entry name" value="RmlC-like_jellyroll"/>
</dbReference>
<evidence type="ECO:0000256" key="3">
    <source>
        <dbReference type="ARBA" id="ARBA00022448"/>
    </source>
</evidence>
<comment type="subunit">
    <text evidence="12">Interacts (via N-terminus) with DMI1 (via c-terminus). The Nod factor has no effect on this interaction, implying that the complex is maintained after activation.</text>
</comment>
<reference evidence="15 16" key="1">
    <citation type="journal article" date="2014" name="Am. J. Bot.">
        <title>Genome assembly and annotation for red clover (Trifolium pratense; Fabaceae).</title>
        <authorList>
            <person name="Istvanek J."/>
            <person name="Jaros M."/>
            <person name="Krenek A."/>
            <person name="Repkova J."/>
        </authorList>
    </citation>
    <scope>NUCLEOTIDE SEQUENCE [LARGE SCALE GENOMIC DNA]</scope>
    <source>
        <strain evidence="16">cv. Tatra</strain>
        <tissue evidence="15">Young leaves</tissue>
    </source>
</reference>
<dbReference type="InterPro" id="IPR018490">
    <property type="entry name" value="cNMP-bd_dom_sf"/>
</dbReference>
<dbReference type="Gene3D" id="2.60.120.10">
    <property type="entry name" value="Jelly Rolls"/>
    <property type="match status" value="1"/>
</dbReference>
<dbReference type="CDD" id="cd00038">
    <property type="entry name" value="CAP_ED"/>
    <property type="match status" value="1"/>
</dbReference>
<evidence type="ECO:0000256" key="2">
    <source>
        <dbReference type="ARBA" id="ARBA00010486"/>
    </source>
</evidence>
<evidence type="ECO:0000256" key="6">
    <source>
        <dbReference type="ARBA" id="ARBA00023065"/>
    </source>
</evidence>
<evidence type="ECO:0000256" key="8">
    <source>
        <dbReference type="ARBA" id="ARBA00023242"/>
    </source>
</evidence>
<gene>
    <name evidence="15" type="ORF">L195_g001828</name>
</gene>
<dbReference type="Proteomes" id="UP000236291">
    <property type="component" value="Unassembled WGS sequence"/>
</dbReference>
<dbReference type="Gene3D" id="1.10.287.70">
    <property type="match status" value="1"/>
</dbReference>
<evidence type="ECO:0000256" key="5">
    <source>
        <dbReference type="ARBA" id="ARBA00022989"/>
    </source>
</evidence>
<name>A0A2K3NQR9_TRIPR</name>